<dbReference type="PROSITE" id="PS51071">
    <property type="entry name" value="HTH_RPIR"/>
    <property type="match status" value="1"/>
</dbReference>
<gene>
    <name evidence="6" type="ORF">MJA45_21000</name>
</gene>
<dbReference type="EMBL" id="CP130318">
    <property type="protein sequence ID" value="WNQ10081.1"/>
    <property type="molecule type" value="Genomic_DNA"/>
</dbReference>
<dbReference type="CDD" id="cd05013">
    <property type="entry name" value="SIS_RpiR"/>
    <property type="match status" value="1"/>
</dbReference>
<dbReference type="PANTHER" id="PTHR30514">
    <property type="entry name" value="GLUCOKINASE"/>
    <property type="match status" value="1"/>
</dbReference>
<evidence type="ECO:0000256" key="1">
    <source>
        <dbReference type="ARBA" id="ARBA00023015"/>
    </source>
</evidence>
<dbReference type="GO" id="GO:0097367">
    <property type="term" value="F:carbohydrate derivative binding"/>
    <property type="evidence" value="ECO:0007669"/>
    <property type="project" value="InterPro"/>
</dbReference>
<dbReference type="SUPFAM" id="SSF46689">
    <property type="entry name" value="Homeodomain-like"/>
    <property type="match status" value="1"/>
</dbReference>
<dbReference type="KEGG" id="paun:MJA45_21000"/>
<dbReference type="InterPro" id="IPR001347">
    <property type="entry name" value="SIS_dom"/>
</dbReference>
<dbReference type="Gene3D" id="1.10.10.10">
    <property type="entry name" value="Winged helix-like DNA-binding domain superfamily/Winged helix DNA-binding domain"/>
    <property type="match status" value="1"/>
</dbReference>
<feature type="domain" description="SIS" evidence="5">
    <location>
        <begin position="118"/>
        <end position="258"/>
    </location>
</feature>
<dbReference type="SUPFAM" id="SSF53697">
    <property type="entry name" value="SIS domain"/>
    <property type="match status" value="1"/>
</dbReference>
<dbReference type="RefSeq" id="WP_315603855.1">
    <property type="nucleotide sequence ID" value="NZ_CP130318.1"/>
</dbReference>
<proteinExistence type="predicted"/>
<dbReference type="GO" id="GO:0003677">
    <property type="term" value="F:DNA binding"/>
    <property type="evidence" value="ECO:0007669"/>
    <property type="project" value="UniProtKB-KW"/>
</dbReference>
<keyword evidence="7" id="KW-1185">Reference proteome</keyword>
<keyword evidence="3" id="KW-0804">Transcription</keyword>
<dbReference type="InterPro" id="IPR000281">
    <property type="entry name" value="HTH_RpiR"/>
</dbReference>
<dbReference type="PANTHER" id="PTHR30514:SF9">
    <property type="entry name" value="TRANSCRIPTIONAL REGULATOR"/>
    <property type="match status" value="1"/>
</dbReference>
<dbReference type="Pfam" id="PF01418">
    <property type="entry name" value="HTH_6"/>
    <property type="match status" value="1"/>
</dbReference>
<evidence type="ECO:0000259" key="5">
    <source>
        <dbReference type="PROSITE" id="PS51464"/>
    </source>
</evidence>
<dbReference type="Proteomes" id="UP001305702">
    <property type="component" value="Chromosome"/>
</dbReference>
<accession>A0AA96LDG9</accession>
<evidence type="ECO:0000313" key="7">
    <source>
        <dbReference type="Proteomes" id="UP001305702"/>
    </source>
</evidence>
<protein>
    <submittedName>
        <fullName evidence="6">MurR/RpiR family transcriptional regulator</fullName>
    </submittedName>
</protein>
<dbReference type="Pfam" id="PF01380">
    <property type="entry name" value="SIS"/>
    <property type="match status" value="1"/>
</dbReference>
<evidence type="ECO:0000256" key="3">
    <source>
        <dbReference type="ARBA" id="ARBA00023163"/>
    </source>
</evidence>
<dbReference type="Gene3D" id="3.40.50.10490">
    <property type="entry name" value="Glucose-6-phosphate isomerase like protein, domain 1"/>
    <property type="match status" value="1"/>
</dbReference>
<name>A0AA96LDG9_9BACL</name>
<evidence type="ECO:0000259" key="4">
    <source>
        <dbReference type="PROSITE" id="PS51071"/>
    </source>
</evidence>
<dbReference type="InterPro" id="IPR009057">
    <property type="entry name" value="Homeodomain-like_sf"/>
</dbReference>
<dbReference type="InterPro" id="IPR036388">
    <property type="entry name" value="WH-like_DNA-bd_sf"/>
</dbReference>
<dbReference type="InterPro" id="IPR046348">
    <property type="entry name" value="SIS_dom_sf"/>
</dbReference>
<keyword evidence="2" id="KW-0238">DNA-binding</keyword>
<feature type="domain" description="HTH rpiR-type" evidence="4">
    <location>
        <begin position="1"/>
        <end position="77"/>
    </location>
</feature>
<dbReference type="InterPro" id="IPR047640">
    <property type="entry name" value="RpiR-like"/>
</dbReference>
<dbReference type="PROSITE" id="PS51464">
    <property type="entry name" value="SIS"/>
    <property type="match status" value="1"/>
</dbReference>
<evidence type="ECO:0000256" key="2">
    <source>
        <dbReference type="ARBA" id="ARBA00023125"/>
    </source>
</evidence>
<dbReference type="InterPro" id="IPR035472">
    <property type="entry name" value="RpiR-like_SIS"/>
</dbReference>
<evidence type="ECO:0000313" key="6">
    <source>
        <dbReference type="EMBL" id="WNQ10081.1"/>
    </source>
</evidence>
<sequence length="276" mass="30139">MDVRARIYSYYPSLTKSEQKVADAVLERNVDLIYHSVTELSEFAEVGETTIMRFCRKIGFKGYQDFKLALAQDKAYQNPDQPDSGNGEEETARGVYRHAVQALDTCLSLLDKDRLQKAVDLIDAAGHVQFFGVGASGITALDAKNRFMRIGRRAEAVADSHMQMMAAMSMRPGDVAVGFSVSGSTLDTNDMLAKAKQSGASVIAITNFAKSPITGVADVVLLTAGKESPLEGGSMAAKIAQLFVLDLLCQGLAEKRPEWTKEMKERTAKAVIERIY</sequence>
<keyword evidence="1" id="KW-0805">Transcription regulation</keyword>
<organism evidence="6 7">
    <name type="scientific">Paenibacillus aurantius</name>
    <dbReference type="NCBI Taxonomy" id="2918900"/>
    <lineage>
        <taxon>Bacteria</taxon>
        <taxon>Bacillati</taxon>
        <taxon>Bacillota</taxon>
        <taxon>Bacilli</taxon>
        <taxon>Bacillales</taxon>
        <taxon>Paenibacillaceae</taxon>
        <taxon>Paenibacillus</taxon>
    </lineage>
</organism>
<dbReference type="GO" id="GO:0003700">
    <property type="term" value="F:DNA-binding transcription factor activity"/>
    <property type="evidence" value="ECO:0007669"/>
    <property type="project" value="InterPro"/>
</dbReference>
<dbReference type="AlphaFoldDB" id="A0AA96LDG9"/>
<dbReference type="GO" id="GO:1901135">
    <property type="term" value="P:carbohydrate derivative metabolic process"/>
    <property type="evidence" value="ECO:0007669"/>
    <property type="project" value="InterPro"/>
</dbReference>
<reference evidence="6 7" key="1">
    <citation type="submission" date="2022-02" db="EMBL/GenBank/DDBJ databases">
        <title>Paenibacillus sp. MBLB1776 Whole Genome Shotgun Sequencing.</title>
        <authorList>
            <person name="Hwang C.Y."/>
            <person name="Cho E.-S."/>
            <person name="Seo M.-J."/>
        </authorList>
    </citation>
    <scope>NUCLEOTIDE SEQUENCE [LARGE SCALE GENOMIC DNA]</scope>
    <source>
        <strain evidence="6 7">MBLB1776</strain>
    </source>
</reference>